<dbReference type="PANTHER" id="PTHR24123:SF33">
    <property type="entry name" value="PROTEIN HOS4"/>
    <property type="match status" value="1"/>
</dbReference>
<organism evidence="6 7">
    <name type="scientific">Ladona fulva</name>
    <name type="common">Scarce chaser dragonfly</name>
    <name type="synonym">Libellula fulva</name>
    <dbReference type="NCBI Taxonomy" id="123851"/>
    <lineage>
        <taxon>Eukaryota</taxon>
        <taxon>Metazoa</taxon>
        <taxon>Ecdysozoa</taxon>
        <taxon>Arthropoda</taxon>
        <taxon>Hexapoda</taxon>
        <taxon>Insecta</taxon>
        <taxon>Pterygota</taxon>
        <taxon>Palaeoptera</taxon>
        <taxon>Odonata</taxon>
        <taxon>Epiprocta</taxon>
        <taxon>Anisoptera</taxon>
        <taxon>Libelluloidea</taxon>
        <taxon>Libellulidae</taxon>
        <taxon>Ladona</taxon>
    </lineage>
</organism>
<evidence type="ECO:0000313" key="6">
    <source>
        <dbReference type="EMBL" id="KAG8238840.1"/>
    </source>
</evidence>
<dbReference type="PANTHER" id="PTHR24123">
    <property type="entry name" value="ANKYRIN REPEAT-CONTAINING"/>
    <property type="match status" value="1"/>
</dbReference>
<gene>
    <name evidence="6" type="ORF">J437_LFUL018603</name>
</gene>
<dbReference type="AlphaFoldDB" id="A0A8K0KPX1"/>
<dbReference type="Gene3D" id="1.10.750.20">
    <property type="entry name" value="SOCS box"/>
    <property type="match status" value="1"/>
</dbReference>
<dbReference type="PROSITE" id="PS50225">
    <property type="entry name" value="SOCS"/>
    <property type="match status" value="1"/>
</dbReference>
<dbReference type="EMBL" id="KZ309449">
    <property type="protein sequence ID" value="KAG8238840.1"/>
    <property type="molecule type" value="Genomic_DNA"/>
</dbReference>
<dbReference type="InterPro" id="IPR051165">
    <property type="entry name" value="Multifunctional_ANK_Repeat"/>
</dbReference>
<evidence type="ECO:0000256" key="3">
    <source>
        <dbReference type="PROSITE-ProRule" id="PRU00023"/>
    </source>
</evidence>
<name>A0A8K0KPX1_LADFU</name>
<feature type="compositionally biased region" description="Polar residues" evidence="4">
    <location>
        <begin position="671"/>
        <end position="687"/>
    </location>
</feature>
<proteinExistence type="predicted"/>
<accession>A0A8K0KPX1</accession>
<feature type="repeat" description="ANK" evidence="3">
    <location>
        <begin position="124"/>
        <end position="152"/>
    </location>
</feature>
<dbReference type="SUPFAM" id="SSF48403">
    <property type="entry name" value="Ankyrin repeat"/>
    <property type="match status" value="2"/>
</dbReference>
<evidence type="ECO:0000313" key="7">
    <source>
        <dbReference type="Proteomes" id="UP000792457"/>
    </source>
</evidence>
<protein>
    <recommendedName>
        <fullName evidence="5">SOCS box domain-containing protein</fullName>
    </recommendedName>
</protein>
<comment type="caution">
    <text evidence="6">The sequence shown here is derived from an EMBL/GenBank/DDBJ whole genome shotgun (WGS) entry which is preliminary data.</text>
</comment>
<keyword evidence="2 3" id="KW-0040">ANK repeat</keyword>
<dbReference type="Pfam" id="PF07525">
    <property type="entry name" value="SOCS_box"/>
    <property type="match status" value="1"/>
</dbReference>
<reference evidence="6" key="2">
    <citation type="submission" date="2017-10" db="EMBL/GenBank/DDBJ databases">
        <title>Ladona fulva Genome sequencing and assembly.</title>
        <authorList>
            <person name="Murali S."/>
            <person name="Richards S."/>
            <person name="Bandaranaike D."/>
            <person name="Bellair M."/>
            <person name="Blankenburg K."/>
            <person name="Chao H."/>
            <person name="Dinh H."/>
            <person name="Doddapaneni H."/>
            <person name="Dugan-Rocha S."/>
            <person name="Elkadiri S."/>
            <person name="Gnanaolivu R."/>
            <person name="Hernandez B."/>
            <person name="Skinner E."/>
            <person name="Javaid M."/>
            <person name="Lee S."/>
            <person name="Li M."/>
            <person name="Ming W."/>
            <person name="Munidasa M."/>
            <person name="Muniz J."/>
            <person name="Nguyen L."/>
            <person name="Hughes D."/>
            <person name="Osuji N."/>
            <person name="Pu L.-L."/>
            <person name="Puazo M."/>
            <person name="Qu C."/>
            <person name="Quiroz J."/>
            <person name="Raj R."/>
            <person name="Weissenberger G."/>
            <person name="Xin Y."/>
            <person name="Zou X."/>
            <person name="Han Y."/>
            <person name="Worley K."/>
            <person name="Muzny D."/>
            <person name="Gibbs R."/>
        </authorList>
    </citation>
    <scope>NUCLEOTIDE SEQUENCE</scope>
    <source>
        <strain evidence="6">Sampled in the wild</strain>
    </source>
</reference>
<dbReference type="GO" id="GO:0035556">
    <property type="term" value="P:intracellular signal transduction"/>
    <property type="evidence" value="ECO:0007669"/>
    <property type="project" value="InterPro"/>
</dbReference>
<dbReference type="Proteomes" id="UP000792457">
    <property type="component" value="Unassembled WGS sequence"/>
</dbReference>
<feature type="compositionally biased region" description="Low complexity" evidence="4">
    <location>
        <begin position="608"/>
        <end position="628"/>
    </location>
</feature>
<dbReference type="InterPro" id="IPR002110">
    <property type="entry name" value="Ankyrin_rpt"/>
</dbReference>
<feature type="region of interest" description="Disordered" evidence="4">
    <location>
        <begin position="608"/>
        <end position="632"/>
    </location>
</feature>
<dbReference type="SMART" id="SM00248">
    <property type="entry name" value="ANK"/>
    <property type="match status" value="10"/>
</dbReference>
<feature type="compositionally biased region" description="Low complexity" evidence="4">
    <location>
        <begin position="653"/>
        <end position="662"/>
    </location>
</feature>
<dbReference type="InterPro" id="IPR001496">
    <property type="entry name" value="SOCS_box"/>
</dbReference>
<evidence type="ECO:0000256" key="2">
    <source>
        <dbReference type="ARBA" id="ARBA00023043"/>
    </source>
</evidence>
<dbReference type="Pfam" id="PF12796">
    <property type="entry name" value="Ank_2"/>
    <property type="match status" value="1"/>
</dbReference>
<feature type="domain" description="SOCS box" evidence="5">
    <location>
        <begin position="768"/>
        <end position="810"/>
    </location>
</feature>
<dbReference type="Gene3D" id="1.25.40.20">
    <property type="entry name" value="Ankyrin repeat-containing domain"/>
    <property type="match status" value="4"/>
</dbReference>
<dbReference type="PROSITE" id="PS50088">
    <property type="entry name" value="ANK_REPEAT"/>
    <property type="match status" value="1"/>
</dbReference>
<keyword evidence="7" id="KW-1185">Reference proteome</keyword>
<evidence type="ECO:0000259" key="5">
    <source>
        <dbReference type="PROSITE" id="PS50225"/>
    </source>
</evidence>
<evidence type="ECO:0000256" key="1">
    <source>
        <dbReference type="ARBA" id="ARBA00022737"/>
    </source>
</evidence>
<dbReference type="SUPFAM" id="SSF158235">
    <property type="entry name" value="SOCS box-like"/>
    <property type="match status" value="1"/>
</dbReference>
<sequence>MREEKCYPFWWLPIMGNTISHFFQSGSALLSAARGIHPRGGSVSDATRAGVQVLFDALRANPSVSTHQLEGVLSQIPKHENILLVHNEEGYNLLQKCVGIHNLEMVRWILSRHADVNRGACSLPLHIACLKGYVDIVEVLLKHGARIDVEARMCWPGPHNQNCEERGKYCGIHDEPIADRSSEKLQSAVFYAIDGDQQREDHWLPWQHKRPLLHIACERGAWNCVKFLVQVRSEEINVCYDEYYPIHQAALHDLKFLQLLINSGAETRVRTATEQMTLLHVVFLLGRKSAEGTLATARLLLENGLRDLINAPDSLGNTPLHGLIVRYALEEARFGYDHQGDGGGPPWTKWDALHLVRHLLRNGARPSINRPGNSALACVLRHVRDWEFRFELLDMLLQEGGDPGVAGRDGSVPLMVCLVPLINKDPLHHFTHNMKVCYLNCVRILCKYGANPNCSSRSTLTPLHVLAFAAGENIALSRPEEKKQNFLFVCQLLELLLRHGLDPNVKFGQRTHHVLHSLVDMVQVRHLLRNGARPSINRPGNSALACVLRHVRDWEFRFELLDMLLQEGGDPGVAGRDGSVPLMNAREPTDLDYIYDLTLTLLRHGADPNVNVTSAPPSPPSTASSSSSRRADEDVICHSQSSLFLRRGNNQQSSAAASSSSSRGAYPMHGSSDSRSTSGRYGHVQSTNQRNPAEHVLCQYVLLLCRGKEEFLLDPQMRFANLIWLYYLSMGHQELYSCLKVLYTHTGAAVAAPVRGVLFNLVRDLYLRPRTLKQMCRVTIYNAIGRCPDMHVSKLPLPASLKDYILNFVP</sequence>
<dbReference type="InterPro" id="IPR036770">
    <property type="entry name" value="Ankyrin_rpt-contain_sf"/>
</dbReference>
<dbReference type="FunFam" id="1.10.750.20:FF:000001">
    <property type="entry name" value="Ankyrin repeat and SOCS box containing 1"/>
    <property type="match status" value="1"/>
</dbReference>
<keyword evidence="1" id="KW-0677">Repeat</keyword>
<reference evidence="6" key="1">
    <citation type="submission" date="2013-04" db="EMBL/GenBank/DDBJ databases">
        <authorList>
            <person name="Qu J."/>
            <person name="Murali S.C."/>
            <person name="Bandaranaike D."/>
            <person name="Bellair M."/>
            <person name="Blankenburg K."/>
            <person name="Chao H."/>
            <person name="Dinh H."/>
            <person name="Doddapaneni H."/>
            <person name="Downs B."/>
            <person name="Dugan-Rocha S."/>
            <person name="Elkadiri S."/>
            <person name="Gnanaolivu R.D."/>
            <person name="Hernandez B."/>
            <person name="Javaid M."/>
            <person name="Jayaseelan J.C."/>
            <person name="Lee S."/>
            <person name="Li M."/>
            <person name="Ming W."/>
            <person name="Munidasa M."/>
            <person name="Muniz J."/>
            <person name="Nguyen L."/>
            <person name="Ongeri F."/>
            <person name="Osuji N."/>
            <person name="Pu L.-L."/>
            <person name="Puazo M."/>
            <person name="Qu C."/>
            <person name="Quiroz J."/>
            <person name="Raj R."/>
            <person name="Weissenberger G."/>
            <person name="Xin Y."/>
            <person name="Zou X."/>
            <person name="Han Y."/>
            <person name="Richards S."/>
            <person name="Worley K."/>
            <person name="Muzny D."/>
            <person name="Gibbs R."/>
        </authorList>
    </citation>
    <scope>NUCLEOTIDE SEQUENCE</scope>
    <source>
        <strain evidence="6">Sampled in the wild</strain>
    </source>
</reference>
<evidence type="ECO:0000256" key="4">
    <source>
        <dbReference type="SAM" id="MobiDB-lite"/>
    </source>
</evidence>
<dbReference type="OrthoDB" id="3246549at2759"/>
<dbReference type="SMART" id="SM00969">
    <property type="entry name" value="SOCS_box"/>
    <property type="match status" value="1"/>
</dbReference>
<dbReference type="CDD" id="cd03716">
    <property type="entry name" value="SOCS_ASB_like"/>
    <property type="match status" value="1"/>
</dbReference>
<dbReference type="PROSITE" id="PS50297">
    <property type="entry name" value="ANK_REP_REGION"/>
    <property type="match status" value="1"/>
</dbReference>
<dbReference type="InterPro" id="IPR036036">
    <property type="entry name" value="SOCS_box-like_dom_sf"/>
</dbReference>
<feature type="region of interest" description="Disordered" evidence="4">
    <location>
        <begin position="647"/>
        <end position="687"/>
    </location>
</feature>